<dbReference type="Proteomes" id="UP001201812">
    <property type="component" value="Unassembled WGS sequence"/>
</dbReference>
<dbReference type="PANTHER" id="PTHR45789">
    <property type="entry name" value="FI18025P1"/>
    <property type="match status" value="1"/>
</dbReference>
<dbReference type="InterPro" id="IPR051356">
    <property type="entry name" value="SOX/SOX-like_TF"/>
</dbReference>
<feature type="region of interest" description="Disordered" evidence="6">
    <location>
        <begin position="186"/>
        <end position="220"/>
    </location>
</feature>
<feature type="domain" description="HMG box" evidence="7">
    <location>
        <begin position="556"/>
        <end position="624"/>
    </location>
</feature>
<feature type="compositionally biased region" description="Basic and acidic residues" evidence="6">
    <location>
        <begin position="139"/>
        <end position="150"/>
    </location>
</feature>
<feature type="compositionally biased region" description="Polar residues" evidence="6">
    <location>
        <begin position="47"/>
        <end position="64"/>
    </location>
</feature>
<feature type="region of interest" description="Disordered" evidence="6">
    <location>
        <begin position="510"/>
        <end position="531"/>
    </location>
</feature>
<dbReference type="FunFam" id="1.10.30.10:FF:000003">
    <property type="entry name" value="Putative transcription factor SOX-6"/>
    <property type="match status" value="1"/>
</dbReference>
<feature type="compositionally biased region" description="Polar residues" evidence="6">
    <location>
        <begin position="435"/>
        <end position="446"/>
    </location>
</feature>
<dbReference type="GO" id="GO:0005634">
    <property type="term" value="C:nucleus"/>
    <property type="evidence" value="ECO:0007669"/>
    <property type="project" value="UniProtKB-UniRule"/>
</dbReference>
<keyword evidence="9" id="KW-1185">Reference proteome</keyword>
<dbReference type="Gene3D" id="1.10.30.10">
    <property type="entry name" value="High mobility group box domain"/>
    <property type="match status" value="1"/>
</dbReference>
<proteinExistence type="predicted"/>
<comment type="caution">
    <text evidence="8">The sequence shown here is derived from an EMBL/GenBank/DDBJ whole genome shotgun (WGS) entry which is preliminary data.</text>
</comment>
<evidence type="ECO:0000256" key="2">
    <source>
        <dbReference type="ARBA" id="ARBA00023125"/>
    </source>
</evidence>
<feature type="region of interest" description="Disordered" evidence="6">
    <location>
        <begin position="123"/>
        <end position="151"/>
    </location>
</feature>
<evidence type="ECO:0000259" key="7">
    <source>
        <dbReference type="PROSITE" id="PS50118"/>
    </source>
</evidence>
<sequence>MSSRRKSKAAPTRLPNTSQAPFSIQNSIEENTDSATLLSPNEDKSTVEMSIHNSCSPTASTSTAVDDVPREKAYPKQTISDGSMSDTDAHSQDILSIQIGTKSSANNEVEIFTKRHSPMIRIEKAVEPSPKRRKISSPDSRRWKESRENGELSLNAARTSAASTMEVRRSVSPCVSSLLERRIVSSPENSVASPPGPTASVKSNASQHTSTSTSSTSNIPDILAQTERGCTVVIDSHVLSQLLNSLDTRNAKLELIQGLIQQLTTIKENLIKEEEDINKLDEFEDNEIVEDEEEGSESTKVRVEKSHLVKSELASGETETDATYKKSADATATEPQKMSNGINELLLRQHQLMLQQQHHQNQQRLLAMASALQTNNSGLVETHGSLPFNFLFPQGTGLPYDFMNGHGIMNPAVAAAMNNGISSQCFAAGLTPNGSSTVQKNSNTPRVNAKSHNVNSSNNPSNRSSAPLPDSPLNLSRIKVESASERKSETPVSVNNFLGSVSHLGAATQVSGGASAGNQTPDSSGKSTPMLQSDIATQSTNAGNGRTNAPKSPNHIKRPMNAFMVWARDERRKILKSCPDMHNSNISKILGSRWKAMSNAEKQPYYEEQSRLSKQHMEQHPDYRYRPRPKRTCMVDGKKVRITEYKTMMKGGCKSTNNPHDASADYLADHFEADDGSSPSLDHQTPQTGSSPSNFESTTGGGLPKSVLFSPLYNGDLLKAAPEQLGKCSDAAFGGFHNQAAATWLQASLGAAATSGNPAAAWSAALLADLANHQFQKNHSSQTPLHTVTE</sequence>
<dbReference type="GO" id="GO:0045165">
    <property type="term" value="P:cell fate commitment"/>
    <property type="evidence" value="ECO:0007669"/>
    <property type="project" value="TreeGrafter"/>
</dbReference>
<keyword evidence="1" id="KW-0805">Transcription regulation</keyword>
<dbReference type="GO" id="GO:0000978">
    <property type="term" value="F:RNA polymerase II cis-regulatory region sequence-specific DNA binding"/>
    <property type="evidence" value="ECO:0007669"/>
    <property type="project" value="TreeGrafter"/>
</dbReference>
<feature type="region of interest" description="Disordered" evidence="6">
    <location>
        <begin position="1"/>
        <end position="69"/>
    </location>
</feature>
<name>A0AAD4NAR2_9BILA</name>
<keyword evidence="2 5" id="KW-0238">DNA-binding</keyword>
<protein>
    <submittedName>
        <fullName evidence="8">HMG (High mobility group) box domain-containing protein</fullName>
    </submittedName>
</protein>
<feature type="compositionally biased region" description="Polar residues" evidence="6">
    <location>
        <begin position="677"/>
        <end position="698"/>
    </location>
</feature>
<evidence type="ECO:0000256" key="3">
    <source>
        <dbReference type="ARBA" id="ARBA00023163"/>
    </source>
</evidence>
<evidence type="ECO:0000256" key="6">
    <source>
        <dbReference type="SAM" id="MobiDB-lite"/>
    </source>
</evidence>
<evidence type="ECO:0000313" key="8">
    <source>
        <dbReference type="EMBL" id="KAI1725559.1"/>
    </source>
</evidence>
<keyword evidence="3" id="KW-0804">Transcription</keyword>
<dbReference type="SMART" id="SM00398">
    <property type="entry name" value="HMG"/>
    <property type="match status" value="1"/>
</dbReference>
<feature type="region of interest" description="Disordered" evidence="6">
    <location>
        <begin position="671"/>
        <end position="701"/>
    </location>
</feature>
<organism evidence="8 9">
    <name type="scientific">Ditylenchus destructor</name>
    <dbReference type="NCBI Taxonomy" id="166010"/>
    <lineage>
        <taxon>Eukaryota</taxon>
        <taxon>Metazoa</taxon>
        <taxon>Ecdysozoa</taxon>
        <taxon>Nematoda</taxon>
        <taxon>Chromadorea</taxon>
        <taxon>Rhabditida</taxon>
        <taxon>Tylenchina</taxon>
        <taxon>Tylenchomorpha</taxon>
        <taxon>Sphaerularioidea</taxon>
        <taxon>Anguinidae</taxon>
        <taxon>Anguininae</taxon>
        <taxon>Ditylenchus</taxon>
    </lineage>
</organism>
<dbReference type="GO" id="GO:0000981">
    <property type="term" value="F:DNA-binding transcription factor activity, RNA polymerase II-specific"/>
    <property type="evidence" value="ECO:0007669"/>
    <property type="project" value="TreeGrafter"/>
</dbReference>
<dbReference type="EMBL" id="JAKKPZ010000002">
    <property type="protein sequence ID" value="KAI1725559.1"/>
    <property type="molecule type" value="Genomic_DNA"/>
</dbReference>
<feature type="DNA-binding region" description="HMG box" evidence="5">
    <location>
        <begin position="556"/>
        <end position="624"/>
    </location>
</feature>
<dbReference type="PANTHER" id="PTHR45789:SF2">
    <property type="entry name" value="FI18025P1"/>
    <property type="match status" value="1"/>
</dbReference>
<dbReference type="Pfam" id="PF00505">
    <property type="entry name" value="HMG_box"/>
    <property type="match status" value="1"/>
</dbReference>
<dbReference type="PROSITE" id="PS50118">
    <property type="entry name" value="HMG_BOX_2"/>
    <property type="match status" value="1"/>
</dbReference>
<feature type="compositionally biased region" description="Polar residues" evidence="6">
    <location>
        <begin position="14"/>
        <end position="39"/>
    </location>
</feature>
<evidence type="ECO:0000256" key="1">
    <source>
        <dbReference type="ARBA" id="ARBA00023015"/>
    </source>
</evidence>
<accession>A0AAD4NAR2</accession>
<dbReference type="SUPFAM" id="SSF47095">
    <property type="entry name" value="HMG-box"/>
    <property type="match status" value="1"/>
</dbReference>
<dbReference type="InterPro" id="IPR009071">
    <property type="entry name" value="HMG_box_dom"/>
</dbReference>
<feature type="compositionally biased region" description="Low complexity" evidence="6">
    <location>
        <begin position="451"/>
        <end position="465"/>
    </location>
</feature>
<feature type="region of interest" description="Disordered" evidence="6">
    <location>
        <begin position="311"/>
        <end position="337"/>
    </location>
</feature>
<evidence type="ECO:0000256" key="5">
    <source>
        <dbReference type="PROSITE-ProRule" id="PRU00267"/>
    </source>
</evidence>
<evidence type="ECO:0000256" key="4">
    <source>
        <dbReference type="ARBA" id="ARBA00023242"/>
    </source>
</evidence>
<reference evidence="8" key="1">
    <citation type="submission" date="2022-01" db="EMBL/GenBank/DDBJ databases">
        <title>Genome Sequence Resource for Two Populations of Ditylenchus destructor, the Migratory Endoparasitic Phytonematode.</title>
        <authorList>
            <person name="Zhang H."/>
            <person name="Lin R."/>
            <person name="Xie B."/>
        </authorList>
    </citation>
    <scope>NUCLEOTIDE SEQUENCE</scope>
    <source>
        <strain evidence="8">BazhouSP</strain>
    </source>
</reference>
<dbReference type="CDD" id="cd22042">
    <property type="entry name" value="HMG-box_EGL13-like"/>
    <property type="match status" value="1"/>
</dbReference>
<dbReference type="AlphaFoldDB" id="A0AAD4NAR2"/>
<gene>
    <name evidence="8" type="ORF">DdX_02221</name>
</gene>
<evidence type="ECO:0000313" key="9">
    <source>
        <dbReference type="Proteomes" id="UP001201812"/>
    </source>
</evidence>
<dbReference type="InterPro" id="IPR036910">
    <property type="entry name" value="HMG_box_dom_sf"/>
</dbReference>
<keyword evidence="4 5" id="KW-0539">Nucleus</keyword>
<feature type="region of interest" description="Disordered" evidence="6">
    <location>
        <begin position="435"/>
        <end position="473"/>
    </location>
</feature>